<evidence type="ECO:0000313" key="3">
    <source>
        <dbReference type="EMBL" id="EGN57289.1"/>
    </source>
</evidence>
<dbReference type="HOGENOM" id="CLU_104083_3_0_10"/>
<dbReference type="EMBL" id="GL945017">
    <property type="protein sequence ID" value="EGN57289.1"/>
    <property type="molecule type" value="Genomic_DNA"/>
</dbReference>
<dbReference type="STRING" id="688246.Premu_1886"/>
<dbReference type="Gene3D" id="3.90.470.20">
    <property type="entry name" value="4'-phosphopantetheinyl transferase domain"/>
    <property type="match status" value="1"/>
</dbReference>
<dbReference type="RefSeq" id="WP_007574723.1">
    <property type="nucleotide sequence ID" value="NZ_BPTS01000002.1"/>
</dbReference>
<dbReference type="Proteomes" id="UP000002772">
    <property type="component" value="Unassembled WGS sequence"/>
</dbReference>
<feature type="domain" description="4'-phosphopantetheinyl transferase" evidence="2">
    <location>
        <begin position="98"/>
        <end position="183"/>
    </location>
</feature>
<name>F8N6Q4_9BACT</name>
<evidence type="ECO:0000259" key="2">
    <source>
        <dbReference type="Pfam" id="PF01648"/>
    </source>
</evidence>
<dbReference type="eggNOG" id="COG2091">
    <property type="taxonomic scope" value="Bacteria"/>
</dbReference>
<sequence length="194" mass="22585">MPLFRIQKPDRQTGIAIWQMTESLESLPRPTQIDYGKYGSPHRLQEILTEYLLLQKLTGQQGLVINHRPNGAPLVNGYHVSITHTKGWAAMMLSEDHSVGIDIEYISDRVDRITSRFLRPDEQQSTLGERLVNWCAKEAVYKYYSDLDLRFNEMRALPYCQSPSGVLVMENLRQHETVYVSYEINQYFVLAYLR</sequence>
<keyword evidence="1" id="KW-0808">Transferase</keyword>
<accession>F8N6Q4</accession>
<evidence type="ECO:0000313" key="4">
    <source>
        <dbReference type="Proteomes" id="UP000002772"/>
    </source>
</evidence>
<protein>
    <recommendedName>
        <fullName evidence="2">4'-phosphopantetheinyl transferase domain-containing protein</fullName>
    </recommendedName>
</protein>
<proteinExistence type="predicted"/>
<dbReference type="SUPFAM" id="SSF56214">
    <property type="entry name" value="4'-phosphopantetheinyl transferase"/>
    <property type="match status" value="2"/>
</dbReference>
<dbReference type="InterPro" id="IPR037143">
    <property type="entry name" value="4-PPantetheinyl_Trfase_dom_sf"/>
</dbReference>
<dbReference type="InterPro" id="IPR008278">
    <property type="entry name" value="4-PPantetheinyl_Trfase_dom"/>
</dbReference>
<keyword evidence="4" id="KW-1185">Reference proteome</keyword>
<organism evidence="3 4">
    <name type="scientific">Hallella multisaccharivorax DSM 17128</name>
    <dbReference type="NCBI Taxonomy" id="688246"/>
    <lineage>
        <taxon>Bacteria</taxon>
        <taxon>Pseudomonadati</taxon>
        <taxon>Bacteroidota</taxon>
        <taxon>Bacteroidia</taxon>
        <taxon>Bacteroidales</taxon>
        <taxon>Prevotellaceae</taxon>
        <taxon>Hallella</taxon>
    </lineage>
</organism>
<reference evidence="4" key="1">
    <citation type="journal article" date="2011" name="Stand. Genomic Sci.">
        <title>Non-contiguous finished genome sequence of the opportunistic oral pathogen Prevotella multisaccharivorax type strain (PPPA20).</title>
        <authorList>
            <person name="Pati A."/>
            <person name="Gronow S."/>
            <person name="Lu M."/>
            <person name="Lapidus A."/>
            <person name="Nolan M."/>
            <person name="Lucas S."/>
            <person name="Hammon N."/>
            <person name="Deshpande S."/>
            <person name="Cheng J.F."/>
            <person name="Tapia R."/>
            <person name="Han C."/>
            <person name="Goodwin L."/>
            <person name="Pitluck S."/>
            <person name="Liolios K."/>
            <person name="Pagani I."/>
            <person name="Mavromatis K."/>
            <person name="Mikhailova N."/>
            <person name="Huntemann M."/>
            <person name="Chen A."/>
            <person name="Palaniappan K."/>
            <person name="Land M."/>
            <person name="Hauser L."/>
            <person name="Detter J.C."/>
            <person name="Brambilla E.M."/>
            <person name="Rohde M."/>
            <person name="Goker M."/>
            <person name="Woyke T."/>
            <person name="Bristow J."/>
            <person name="Eisen J.A."/>
            <person name="Markowitz V."/>
            <person name="Hugenholtz P."/>
            <person name="Kyrpides N.C."/>
            <person name="Klenk H.P."/>
            <person name="Ivanova N."/>
        </authorList>
    </citation>
    <scope>NUCLEOTIDE SEQUENCE [LARGE SCALE GENOMIC DNA]</scope>
    <source>
        <strain evidence="4">DSM 17128</strain>
    </source>
</reference>
<gene>
    <name evidence="3" type="ORF">Premu_1886</name>
</gene>
<dbReference type="OrthoDB" id="1190494at2"/>
<dbReference type="Pfam" id="PF01648">
    <property type="entry name" value="ACPS"/>
    <property type="match status" value="1"/>
</dbReference>
<dbReference type="GO" id="GO:0008897">
    <property type="term" value="F:holo-[acyl-carrier-protein] synthase activity"/>
    <property type="evidence" value="ECO:0007669"/>
    <property type="project" value="InterPro"/>
</dbReference>
<dbReference type="GO" id="GO:0000287">
    <property type="term" value="F:magnesium ion binding"/>
    <property type="evidence" value="ECO:0007669"/>
    <property type="project" value="InterPro"/>
</dbReference>
<dbReference type="AlphaFoldDB" id="F8N6Q4"/>
<evidence type="ECO:0000256" key="1">
    <source>
        <dbReference type="ARBA" id="ARBA00022679"/>
    </source>
</evidence>